<comment type="subcellular location">
    <subcellularLocation>
        <location evidence="9">Cytoplasm</location>
    </subcellularLocation>
</comment>
<dbReference type="PROSITE" id="PS50137">
    <property type="entry name" value="DS_RBD"/>
    <property type="match status" value="1"/>
</dbReference>
<dbReference type="SUPFAM" id="SSF69065">
    <property type="entry name" value="RNase III domain-like"/>
    <property type="match status" value="1"/>
</dbReference>
<evidence type="ECO:0000313" key="13">
    <source>
        <dbReference type="EMBL" id="PIR38296.1"/>
    </source>
</evidence>
<sequence length="234" mass="26427">MFDTNACEERIGVTFKDKSILEQAFTHRSYLNENKDTGREHNERLEFLGDAVLELVITHFLYEKYPDKNEGELTAYRSALVKTETLSSVSESLGFNDFLLLSRGEAKDTGRARQYILANTFESVVGAIYLDQGYDTAKQFIYDHITNLIDAILKEGTWIDAKSRFQEKSQEVVGTTPSYRTVKEEGPDHDKHFTVGVFLGKEKVAEGSGKSKQDAEQAAAKAAMDAKGWEYDRL</sequence>
<proteinExistence type="inferred from homology"/>
<evidence type="ECO:0000256" key="5">
    <source>
        <dbReference type="ARBA" id="ARBA00022722"/>
    </source>
</evidence>
<dbReference type="PROSITE" id="PS50142">
    <property type="entry name" value="RNASE_3_2"/>
    <property type="match status" value="1"/>
</dbReference>
<dbReference type="GO" id="GO:0006397">
    <property type="term" value="P:mRNA processing"/>
    <property type="evidence" value="ECO:0007669"/>
    <property type="project" value="UniProtKB-UniRule"/>
</dbReference>
<keyword evidence="6 9" id="KW-0255">Endonuclease</keyword>
<dbReference type="GO" id="GO:0019843">
    <property type="term" value="F:rRNA binding"/>
    <property type="evidence" value="ECO:0007669"/>
    <property type="project" value="UniProtKB-KW"/>
</dbReference>
<name>A0A2H0QWE5_9BACT</name>
<keyword evidence="9" id="KW-0963">Cytoplasm</keyword>
<comment type="subunit">
    <text evidence="9">Homodimer.</text>
</comment>
<feature type="region of interest" description="Disordered" evidence="10">
    <location>
        <begin position="206"/>
        <end position="234"/>
    </location>
</feature>
<accession>A0A2H0QWE5</accession>
<dbReference type="InterPro" id="IPR011907">
    <property type="entry name" value="RNase_III"/>
</dbReference>
<keyword evidence="9" id="KW-0699">rRNA-binding</keyword>
<dbReference type="NCBIfam" id="TIGR02191">
    <property type="entry name" value="RNaseIII"/>
    <property type="match status" value="1"/>
</dbReference>
<evidence type="ECO:0000256" key="3">
    <source>
        <dbReference type="ARBA" id="ARBA00022552"/>
    </source>
</evidence>
<keyword evidence="7 9" id="KW-0378">Hydrolase</keyword>
<dbReference type="InterPro" id="IPR000999">
    <property type="entry name" value="RNase_III_dom"/>
</dbReference>
<keyword evidence="9" id="KW-0819">tRNA processing</keyword>
<comment type="catalytic activity">
    <reaction evidence="1 9">
        <text>Endonucleolytic cleavage to 5'-phosphomonoester.</text>
        <dbReference type="EC" id="3.1.26.3"/>
    </reaction>
</comment>
<evidence type="ECO:0000256" key="2">
    <source>
        <dbReference type="ARBA" id="ARBA00010183"/>
    </source>
</evidence>
<dbReference type="GO" id="GO:0010468">
    <property type="term" value="P:regulation of gene expression"/>
    <property type="evidence" value="ECO:0007669"/>
    <property type="project" value="TreeGrafter"/>
</dbReference>
<reference evidence="13 14" key="1">
    <citation type="submission" date="2017-09" db="EMBL/GenBank/DDBJ databases">
        <title>Depth-based differentiation of microbial function through sediment-hosted aquifers and enrichment of novel symbionts in the deep terrestrial subsurface.</title>
        <authorList>
            <person name="Probst A.J."/>
            <person name="Ladd B."/>
            <person name="Jarett J.K."/>
            <person name="Geller-Mcgrath D.E."/>
            <person name="Sieber C.M."/>
            <person name="Emerson J.B."/>
            <person name="Anantharaman K."/>
            <person name="Thomas B.C."/>
            <person name="Malmstrom R."/>
            <person name="Stieglmeier M."/>
            <person name="Klingl A."/>
            <person name="Woyke T."/>
            <person name="Ryan C.M."/>
            <person name="Banfield J.F."/>
        </authorList>
    </citation>
    <scope>NUCLEOTIDE SEQUENCE [LARGE SCALE GENOMIC DNA]</scope>
    <source>
        <strain evidence="13">CG10_big_fil_rev_8_21_14_0_10_42_12</strain>
    </source>
</reference>
<dbReference type="GO" id="GO:0008033">
    <property type="term" value="P:tRNA processing"/>
    <property type="evidence" value="ECO:0007669"/>
    <property type="project" value="UniProtKB-KW"/>
</dbReference>
<evidence type="ECO:0000256" key="9">
    <source>
        <dbReference type="HAMAP-Rule" id="MF_00104"/>
    </source>
</evidence>
<keyword evidence="9" id="KW-0460">Magnesium</keyword>
<feature type="domain" description="DRBM" evidence="11">
    <location>
        <begin position="160"/>
        <end position="225"/>
    </location>
</feature>
<dbReference type="CDD" id="cd10845">
    <property type="entry name" value="DSRM_RNAse_III_family"/>
    <property type="match status" value="1"/>
</dbReference>
<evidence type="ECO:0000256" key="4">
    <source>
        <dbReference type="ARBA" id="ARBA00022664"/>
    </source>
</evidence>
<evidence type="ECO:0000256" key="8">
    <source>
        <dbReference type="ARBA" id="ARBA00022884"/>
    </source>
</evidence>
<comment type="caution">
    <text evidence="13">The sequence shown here is derived from an EMBL/GenBank/DDBJ whole genome shotgun (WGS) entry which is preliminary data.</text>
</comment>
<dbReference type="Gene3D" id="3.30.160.20">
    <property type="match status" value="1"/>
</dbReference>
<dbReference type="Gene3D" id="1.10.1520.10">
    <property type="entry name" value="Ribonuclease III domain"/>
    <property type="match status" value="1"/>
</dbReference>
<feature type="active site" evidence="9">
    <location>
        <position position="122"/>
    </location>
</feature>
<dbReference type="Pfam" id="PF14622">
    <property type="entry name" value="Ribonucleas_3_3"/>
    <property type="match status" value="1"/>
</dbReference>
<dbReference type="GO" id="GO:0004525">
    <property type="term" value="F:ribonuclease III activity"/>
    <property type="evidence" value="ECO:0007669"/>
    <property type="project" value="UniProtKB-UniRule"/>
</dbReference>
<dbReference type="GO" id="GO:0003725">
    <property type="term" value="F:double-stranded RNA binding"/>
    <property type="evidence" value="ECO:0007669"/>
    <property type="project" value="TreeGrafter"/>
</dbReference>
<keyword evidence="5 9" id="KW-0540">Nuclease</keyword>
<evidence type="ECO:0000256" key="6">
    <source>
        <dbReference type="ARBA" id="ARBA00022759"/>
    </source>
</evidence>
<dbReference type="AlphaFoldDB" id="A0A2H0QWE5"/>
<evidence type="ECO:0000256" key="7">
    <source>
        <dbReference type="ARBA" id="ARBA00022801"/>
    </source>
</evidence>
<keyword evidence="8 9" id="KW-0694">RNA-binding</keyword>
<dbReference type="PANTHER" id="PTHR11207:SF0">
    <property type="entry name" value="RIBONUCLEASE 3"/>
    <property type="match status" value="1"/>
</dbReference>
<evidence type="ECO:0000259" key="12">
    <source>
        <dbReference type="PROSITE" id="PS50142"/>
    </source>
</evidence>
<dbReference type="GO" id="GO:0005737">
    <property type="term" value="C:cytoplasm"/>
    <property type="evidence" value="ECO:0007669"/>
    <property type="project" value="UniProtKB-SubCell"/>
</dbReference>
<keyword evidence="4 9" id="KW-0507">mRNA processing</keyword>
<feature type="compositionally biased region" description="Basic and acidic residues" evidence="10">
    <location>
        <begin position="206"/>
        <end position="215"/>
    </location>
</feature>
<organism evidence="13 14">
    <name type="scientific">Candidatus Zambryskibacteria bacterium CG10_big_fil_rev_8_21_14_0_10_42_12</name>
    <dbReference type="NCBI Taxonomy" id="1975115"/>
    <lineage>
        <taxon>Bacteria</taxon>
        <taxon>Candidatus Zambryskiibacteriota</taxon>
    </lineage>
</organism>
<comment type="function">
    <text evidence="9">Digests double-stranded RNA. Involved in the processing of primary rRNA transcript to yield the immediate precursors to the large and small rRNAs (23S and 16S). Processes some mRNAs, and tRNAs when they are encoded in the rRNA operon. Processes pre-crRNA and tracrRNA of type II CRISPR loci if present in the organism.</text>
</comment>
<comment type="similarity">
    <text evidence="2">Belongs to the ribonuclease III family.</text>
</comment>
<feature type="active site" evidence="9">
    <location>
        <position position="50"/>
    </location>
</feature>
<dbReference type="Proteomes" id="UP000231333">
    <property type="component" value="Unassembled WGS sequence"/>
</dbReference>
<evidence type="ECO:0000259" key="11">
    <source>
        <dbReference type="PROSITE" id="PS50137"/>
    </source>
</evidence>
<evidence type="ECO:0000256" key="10">
    <source>
        <dbReference type="SAM" id="MobiDB-lite"/>
    </source>
</evidence>
<dbReference type="CDD" id="cd00593">
    <property type="entry name" value="RIBOc"/>
    <property type="match status" value="1"/>
</dbReference>
<feature type="binding site" evidence="9">
    <location>
        <position position="46"/>
    </location>
    <ligand>
        <name>Mg(2+)</name>
        <dbReference type="ChEBI" id="CHEBI:18420"/>
    </ligand>
</feature>
<dbReference type="SUPFAM" id="SSF54768">
    <property type="entry name" value="dsRNA-binding domain-like"/>
    <property type="match status" value="1"/>
</dbReference>
<keyword evidence="9" id="KW-0479">Metal-binding</keyword>
<dbReference type="PROSITE" id="PS00517">
    <property type="entry name" value="RNASE_3_1"/>
    <property type="match status" value="1"/>
</dbReference>
<evidence type="ECO:0000313" key="14">
    <source>
        <dbReference type="Proteomes" id="UP000231333"/>
    </source>
</evidence>
<dbReference type="PANTHER" id="PTHR11207">
    <property type="entry name" value="RIBONUCLEASE III"/>
    <property type="match status" value="1"/>
</dbReference>
<feature type="domain" description="RNase III" evidence="12">
    <location>
        <begin position="4"/>
        <end position="133"/>
    </location>
</feature>
<dbReference type="SMART" id="SM00358">
    <property type="entry name" value="DSRM"/>
    <property type="match status" value="1"/>
</dbReference>
<dbReference type="SMART" id="SM00535">
    <property type="entry name" value="RIBOc"/>
    <property type="match status" value="1"/>
</dbReference>
<dbReference type="EC" id="3.1.26.3" evidence="9"/>
<dbReference type="FunFam" id="1.10.1520.10:FF:000001">
    <property type="entry name" value="Ribonuclease 3"/>
    <property type="match status" value="1"/>
</dbReference>
<feature type="binding site" evidence="9">
    <location>
        <position position="119"/>
    </location>
    <ligand>
        <name>Mg(2+)</name>
        <dbReference type="ChEBI" id="CHEBI:18420"/>
    </ligand>
</feature>
<evidence type="ECO:0000256" key="1">
    <source>
        <dbReference type="ARBA" id="ARBA00000109"/>
    </source>
</evidence>
<dbReference type="EMBL" id="PCXL01000011">
    <property type="protein sequence ID" value="PIR38296.1"/>
    <property type="molecule type" value="Genomic_DNA"/>
</dbReference>
<dbReference type="HAMAP" id="MF_00104">
    <property type="entry name" value="RNase_III"/>
    <property type="match status" value="1"/>
</dbReference>
<dbReference type="GO" id="GO:0046872">
    <property type="term" value="F:metal ion binding"/>
    <property type="evidence" value="ECO:0007669"/>
    <property type="project" value="UniProtKB-KW"/>
</dbReference>
<keyword evidence="3 9" id="KW-0698">rRNA processing</keyword>
<feature type="compositionally biased region" description="Low complexity" evidence="10">
    <location>
        <begin position="216"/>
        <end position="226"/>
    </location>
</feature>
<protein>
    <recommendedName>
        <fullName evidence="9">Ribonuclease 3</fullName>
        <ecNumber evidence="9">3.1.26.3</ecNumber>
    </recommendedName>
    <alternativeName>
        <fullName evidence="9">Ribonuclease III</fullName>
        <shortName evidence="9">RNase III</shortName>
    </alternativeName>
</protein>
<dbReference type="InterPro" id="IPR014720">
    <property type="entry name" value="dsRBD_dom"/>
</dbReference>
<gene>
    <name evidence="9 13" type="primary">rnc</name>
    <name evidence="13" type="ORF">COV34_01665</name>
</gene>
<feature type="binding site" evidence="9">
    <location>
        <position position="122"/>
    </location>
    <ligand>
        <name>Mg(2+)</name>
        <dbReference type="ChEBI" id="CHEBI:18420"/>
    </ligand>
</feature>
<dbReference type="Pfam" id="PF00035">
    <property type="entry name" value="dsrm"/>
    <property type="match status" value="1"/>
</dbReference>
<dbReference type="InterPro" id="IPR036389">
    <property type="entry name" value="RNase_III_sf"/>
</dbReference>
<comment type="cofactor">
    <cofactor evidence="9">
        <name>Mg(2+)</name>
        <dbReference type="ChEBI" id="CHEBI:18420"/>
    </cofactor>
</comment>
<dbReference type="GO" id="GO:0006364">
    <property type="term" value="P:rRNA processing"/>
    <property type="evidence" value="ECO:0007669"/>
    <property type="project" value="UniProtKB-UniRule"/>
</dbReference>